<evidence type="ECO:0000259" key="1">
    <source>
        <dbReference type="Pfam" id="PF01814"/>
    </source>
</evidence>
<feature type="domain" description="Hemerythrin-like" evidence="1">
    <location>
        <begin position="37"/>
        <end position="122"/>
    </location>
</feature>
<name>A0A067MDU2_BOTB1</name>
<sequence length="247" mass="27978">MTATTIKKLKDGLCNILPYADGPAPSDIFIRQQWEMAGAHAMIANGLISVYEQASSIQKAQAVDFVGYALQWVAAVTHHHDWEETIYYPLYAPKFETSQMVAEHASFTEGLHLMETYLISCLPRGTKWGYGVITQNEQLETYDSTKLLSIIGSFAEPLVQHLQKELEYLDPAKIKASGLTEDEVRHIDSVSEKHMTSMSPFTFLTYVVLATPKSSGFPPAPWFVKNVLVPYVFYWYGRAWWKFAPKN</sequence>
<dbReference type="Proteomes" id="UP000027195">
    <property type="component" value="Unassembled WGS sequence"/>
</dbReference>
<dbReference type="InterPro" id="IPR012312">
    <property type="entry name" value="Hemerythrin-like"/>
</dbReference>
<protein>
    <recommendedName>
        <fullName evidence="1">Hemerythrin-like domain-containing protein</fullName>
    </recommendedName>
</protein>
<gene>
    <name evidence="2" type="ORF">BOTBODRAFT_66387</name>
</gene>
<evidence type="ECO:0000313" key="2">
    <source>
        <dbReference type="EMBL" id="KDQ13918.1"/>
    </source>
</evidence>
<dbReference type="HOGENOM" id="CLU_066708_1_0_1"/>
<dbReference type="Pfam" id="PF01814">
    <property type="entry name" value="Hemerythrin"/>
    <property type="match status" value="1"/>
</dbReference>
<dbReference type="PANTHER" id="PTHR38048">
    <property type="entry name" value="EXPRESSED PROTEIN"/>
    <property type="match status" value="1"/>
</dbReference>
<dbReference type="EMBL" id="KL198040">
    <property type="protein sequence ID" value="KDQ13918.1"/>
    <property type="molecule type" value="Genomic_DNA"/>
</dbReference>
<dbReference type="PANTHER" id="PTHR38048:SF2">
    <property type="entry name" value="HEMERYTHRIN-LIKE DOMAIN-CONTAINING PROTEIN"/>
    <property type="match status" value="1"/>
</dbReference>
<keyword evidence="3" id="KW-1185">Reference proteome</keyword>
<dbReference type="AlphaFoldDB" id="A0A067MDU2"/>
<dbReference type="InParanoid" id="A0A067MDU2"/>
<organism evidence="2 3">
    <name type="scientific">Botryobasidium botryosum (strain FD-172 SS1)</name>
    <dbReference type="NCBI Taxonomy" id="930990"/>
    <lineage>
        <taxon>Eukaryota</taxon>
        <taxon>Fungi</taxon>
        <taxon>Dikarya</taxon>
        <taxon>Basidiomycota</taxon>
        <taxon>Agaricomycotina</taxon>
        <taxon>Agaricomycetes</taxon>
        <taxon>Cantharellales</taxon>
        <taxon>Botryobasidiaceae</taxon>
        <taxon>Botryobasidium</taxon>
    </lineage>
</organism>
<dbReference type="OrthoDB" id="58416at2759"/>
<evidence type="ECO:0000313" key="3">
    <source>
        <dbReference type="Proteomes" id="UP000027195"/>
    </source>
</evidence>
<dbReference type="InterPro" id="IPR053206">
    <property type="entry name" value="Dimeric_xanthone_biosynth"/>
</dbReference>
<proteinExistence type="predicted"/>
<accession>A0A067MDU2</accession>
<reference evidence="3" key="1">
    <citation type="journal article" date="2014" name="Proc. Natl. Acad. Sci. U.S.A.">
        <title>Extensive sampling of basidiomycete genomes demonstrates inadequacy of the white-rot/brown-rot paradigm for wood decay fungi.</title>
        <authorList>
            <person name="Riley R."/>
            <person name="Salamov A.A."/>
            <person name="Brown D.W."/>
            <person name="Nagy L.G."/>
            <person name="Floudas D."/>
            <person name="Held B.W."/>
            <person name="Levasseur A."/>
            <person name="Lombard V."/>
            <person name="Morin E."/>
            <person name="Otillar R."/>
            <person name="Lindquist E.A."/>
            <person name="Sun H."/>
            <person name="LaButti K.M."/>
            <person name="Schmutz J."/>
            <person name="Jabbour D."/>
            <person name="Luo H."/>
            <person name="Baker S.E."/>
            <person name="Pisabarro A.G."/>
            <person name="Walton J.D."/>
            <person name="Blanchette R.A."/>
            <person name="Henrissat B."/>
            <person name="Martin F."/>
            <person name="Cullen D."/>
            <person name="Hibbett D.S."/>
            <person name="Grigoriev I.V."/>
        </authorList>
    </citation>
    <scope>NUCLEOTIDE SEQUENCE [LARGE SCALE GENOMIC DNA]</scope>
    <source>
        <strain evidence="3">FD-172 SS1</strain>
    </source>
</reference>